<feature type="region of interest" description="Disordered" evidence="1">
    <location>
        <begin position="1"/>
        <end position="68"/>
    </location>
</feature>
<keyword evidence="4" id="KW-1185">Reference proteome</keyword>
<keyword evidence="2" id="KW-0812">Transmembrane</keyword>
<keyword evidence="2" id="KW-1133">Transmembrane helix</keyword>
<feature type="compositionally biased region" description="Low complexity" evidence="1">
    <location>
        <begin position="36"/>
        <end position="68"/>
    </location>
</feature>
<reference evidence="3" key="1">
    <citation type="submission" date="2020-01" db="EMBL/GenBank/DDBJ databases">
        <authorList>
            <consortium name="DOE Joint Genome Institute"/>
            <person name="Haridas S."/>
            <person name="Albert R."/>
            <person name="Binder M."/>
            <person name="Bloem J."/>
            <person name="Labutti K."/>
            <person name="Salamov A."/>
            <person name="Andreopoulos B."/>
            <person name="Baker S.E."/>
            <person name="Barry K."/>
            <person name="Bills G."/>
            <person name="Bluhm B.H."/>
            <person name="Cannon C."/>
            <person name="Castanera R."/>
            <person name="Culley D.E."/>
            <person name="Daum C."/>
            <person name="Ezra D."/>
            <person name="Gonzalez J.B."/>
            <person name="Henrissat B."/>
            <person name="Kuo A."/>
            <person name="Liang C."/>
            <person name="Lipzen A."/>
            <person name="Lutzoni F."/>
            <person name="Magnuson J."/>
            <person name="Mondo S."/>
            <person name="Nolan M."/>
            <person name="Ohm R."/>
            <person name="Pangilinan J."/>
            <person name="Park H.-J."/>
            <person name="Ramirez L."/>
            <person name="Alfaro M."/>
            <person name="Sun H."/>
            <person name="Tritt A."/>
            <person name="Yoshinaga Y."/>
            <person name="Zwiers L.-H."/>
            <person name="Turgeon B.G."/>
            <person name="Goodwin S.B."/>
            <person name="Spatafora J.W."/>
            <person name="Crous P.W."/>
            <person name="Grigoriev I.V."/>
        </authorList>
    </citation>
    <scope>NUCLEOTIDE SEQUENCE</scope>
    <source>
        <strain evidence="3">P77</strain>
    </source>
</reference>
<dbReference type="Proteomes" id="UP000800040">
    <property type="component" value="Unassembled WGS sequence"/>
</dbReference>
<name>A0A6A5K1R1_9PLEO</name>
<organism evidence="3 4">
    <name type="scientific">Decorospora gaudefroyi</name>
    <dbReference type="NCBI Taxonomy" id="184978"/>
    <lineage>
        <taxon>Eukaryota</taxon>
        <taxon>Fungi</taxon>
        <taxon>Dikarya</taxon>
        <taxon>Ascomycota</taxon>
        <taxon>Pezizomycotina</taxon>
        <taxon>Dothideomycetes</taxon>
        <taxon>Pleosporomycetidae</taxon>
        <taxon>Pleosporales</taxon>
        <taxon>Pleosporineae</taxon>
        <taxon>Pleosporaceae</taxon>
        <taxon>Decorospora</taxon>
    </lineage>
</organism>
<feature type="compositionally biased region" description="Low complexity" evidence="1">
    <location>
        <begin position="16"/>
        <end position="28"/>
    </location>
</feature>
<sequence length="233" mass="25359">MTDSRISTQESPCRLSTPTSTPTPTPTSASGIKTETSTIPPRIPSTRPSSTYAVEPFQQPSQQQQHQPKVPLGTKVGLAMIPVVISLSILCIFILFLWRRKRAIRPAAPMPNKETPSAANSSHKGNKVVNKSAFSTPIHDGRFVEAQVLGQHREYTATTKCVGGEKEKTRFGYVGGCGLGPDSPVDRASPFRLKRGNTSATTTTRVRKSLGAEIACLWPRPPELVWIQAGKWV</sequence>
<evidence type="ECO:0000313" key="4">
    <source>
        <dbReference type="Proteomes" id="UP000800040"/>
    </source>
</evidence>
<evidence type="ECO:0000256" key="1">
    <source>
        <dbReference type="SAM" id="MobiDB-lite"/>
    </source>
</evidence>
<evidence type="ECO:0000313" key="3">
    <source>
        <dbReference type="EMBL" id="KAF1828467.1"/>
    </source>
</evidence>
<dbReference type="EMBL" id="ML975544">
    <property type="protein sequence ID" value="KAF1828467.1"/>
    <property type="molecule type" value="Genomic_DNA"/>
</dbReference>
<dbReference type="AlphaFoldDB" id="A0A6A5K1R1"/>
<evidence type="ECO:0000256" key="2">
    <source>
        <dbReference type="SAM" id="Phobius"/>
    </source>
</evidence>
<proteinExistence type="predicted"/>
<accession>A0A6A5K1R1</accession>
<protein>
    <recommendedName>
        <fullName evidence="5">Mid2 domain-containing protein</fullName>
    </recommendedName>
</protein>
<dbReference type="OrthoDB" id="3664019at2759"/>
<gene>
    <name evidence="3" type="ORF">BDW02DRAFT_584475</name>
</gene>
<feature type="transmembrane region" description="Helical" evidence="2">
    <location>
        <begin position="76"/>
        <end position="98"/>
    </location>
</feature>
<evidence type="ECO:0008006" key="5">
    <source>
        <dbReference type="Google" id="ProtNLM"/>
    </source>
</evidence>
<feature type="compositionally biased region" description="Polar residues" evidence="1">
    <location>
        <begin position="1"/>
        <end position="11"/>
    </location>
</feature>
<keyword evidence="2" id="KW-0472">Membrane</keyword>